<dbReference type="AlphaFoldDB" id="A0A0X3AMV2"/>
<dbReference type="InterPro" id="IPR027408">
    <property type="entry name" value="PNPase/RNase_PH_dom_sf"/>
</dbReference>
<dbReference type="InterPro" id="IPR004087">
    <property type="entry name" value="KH_dom"/>
</dbReference>
<proteinExistence type="inferred from homology"/>
<dbReference type="RefSeq" id="WP_055424948.1">
    <property type="nucleotide sequence ID" value="NZ_FCOR01000003.1"/>
</dbReference>
<dbReference type="GO" id="GO:0003723">
    <property type="term" value="F:RNA binding"/>
    <property type="evidence" value="ECO:0007669"/>
    <property type="project" value="UniProtKB-UniRule"/>
</dbReference>
<dbReference type="OrthoDB" id="9804305at2"/>
<dbReference type="PANTHER" id="PTHR11252:SF0">
    <property type="entry name" value="POLYRIBONUCLEOTIDE NUCLEOTIDYLTRANSFERASE 1, MITOCHONDRIAL"/>
    <property type="match status" value="1"/>
</dbReference>
<keyword evidence="2 8" id="KW-0963">Cytoplasm</keyword>
<evidence type="ECO:0000313" key="11">
    <source>
        <dbReference type="Proteomes" id="UP000182761"/>
    </source>
</evidence>
<dbReference type="GO" id="GO:0000175">
    <property type="term" value="F:3'-5'-RNA exonuclease activity"/>
    <property type="evidence" value="ECO:0007669"/>
    <property type="project" value="TreeGrafter"/>
</dbReference>
<feature type="binding site" evidence="8">
    <location>
        <position position="493"/>
    </location>
    <ligand>
        <name>Mg(2+)</name>
        <dbReference type="ChEBI" id="CHEBI:18420"/>
    </ligand>
</feature>
<protein>
    <recommendedName>
        <fullName evidence="8">Polyribonucleotide nucleotidyltransferase</fullName>
        <ecNumber evidence="8">2.7.7.8</ecNumber>
    </recommendedName>
    <alternativeName>
        <fullName evidence="8">Polynucleotide phosphorylase</fullName>
        <shortName evidence="8">PNPase</shortName>
    </alternativeName>
</protein>
<comment type="catalytic activity">
    <reaction evidence="8">
        <text>RNA(n+1) + phosphate = RNA(n) + a ribonucleoside 5'-diphosphate</text>
        <dbReference type="Rhea" id="RHEA:22096"/>
        <dbReference type="Rhea" id="RHEA-COMP:14527"/>
        <dbReference type="Rhea" id="RHEA-COMP:17342"/>
        <dbReference type="ChEBI" id="CHEBI:43474"/>
        <dbReference type="ChEBI" id="CHEBI:57930"/>
        <dbReference type="ChEBI" id="CHEBI:140395"/>
        <dbReference type="EC" id="2.7.7.8"/>
    </reaction>
</comment>
<dbReference type="PROSITE" id="PS50084">
    <property type="entry name" value="KH_TYPE_1"/>
    <property type="match status" value="1"/>
</dbReference>
<dbReference type="HAMAP" id="MF_01595">
    <property type="entry name" value="PNPase"/>
    <property type="match status" value="1"/>
</dbReference>
<dbReference type="Pfam" id="PF03726">
    <property type="entry name" value="PNPase"/>
    <property type="match status" value="1"/>
</dbReference>
<dbReference type="GO" id="GO:0006396">
    <property type="term" value="P:RNA processing"/>
    <property type="evidence" value="ECO:0007669"/>
    <property type="project" value="InterPro"/>
</dbReference>
<dbReference type="Proteomes" id="UP000182761">
    <property type="component" value="Unassembled WGS sequence"/>
</dbReference>
<dbReference type="InterPro" id="IPR036345">
    <property type="entry name" value="ExoRNase_PH_dom2_sf"/>
</dbReference>
<keyword evidence="3 8" id="KW-0808">Transferase</keyword>
<dbReference type="SMART" id="SM00316">
    <property type="entry name" value="S1"/>
    <property type="match status" value="1"/>
</dbReference>
<dbReference type="NCBIfam" id="NF008805">
    <property type="entry name" value="PRK11824.1"/>
    <property type="match status" value="1"/>
</dbReference>
<dbReference type="Gene3D" id="3.30.1370.10">
    <property type="entry name" value="K Homology domain, type 1"/>
    <property type="match status" value="1"/>
</dbReference>
<dbReference type="InterPro" id="IPR015848">
    <property type="entry name" value="PNPase_PH_RNA-bd_bac/org-type"/>
</dbReference>
<dbReference type="SMART" id="SM00322">
    <property type="entry name" value="KH"/>
    <property type="match status" value="1"/>
</dbReference>
<dbReference type="InterPro" id="IPR012340">
    <property type="entry name" value="NA-bd_OB-fold"/>
</dbReference>
<reference evidence="10 11" key="1">
    <citation type="submission" date="2016-01" db="EMBL/GenBank/DDBJ databases">
        <authorList>
            <person name="McClelland M."/>
            <person name="Jain A."/>
            <person name="Saraogi P."/>
            <person name="Mendelson R."/>
            <person name="Westerman R."/>
            <person name="SanMiguel P."/>
            <person name="Csonka L."/>
        </authorList>
    </citation>
    <scope>NUCLEOTIDE SEQUENCE [LARGE SCALE GENOMIC DNA]</scope>
    <source>
        <strain evidence="10 11">R-53146</strain>
    </source>
</reference>
<gene>
    <name evidence="8" type="primary">pnp</name>
    <name evidence="10" type="ORF">Ga0061079_10330</name>
</gene>
<evidence type="ECO:0000256" key="5">
    <source>
        <dbReference type="ARBA" id="ARBA00022723"/>
    </source>
</evidence>
<evidence type="ECO:0000259" key="9">
    <source>
        <dbReference type="PROSITE" id="PS50126"/>
    </source>
</evidence>
<dbReference type="GO" id="GO:0004654">
    <property type="term" value="F:polyribonucleotide nucleotidyltransferase activity"/>
    <property type="evidence" value="ECO:0007669"/>
    <property type="project" value="UniProtKB-UniRule"/>
</dbReference>
<evidence type="ECO:0000313" key="10">
    <source>
        <dbReference type="EMBL" id="CVK15720.1"/>
    </source>
</evidence>
<comment type="cofactor">
    <cofactor evidence="8">
        <name>Mg(2+)</name>
        <dbReference type="ChEBI" id="CHEBI:18420"/>
    </cofactor>
</comment>
<evidence type="ECO:0000256" key="4">
    <source>
        <dbReference type="ARBA" id="ARBA00022695"/>
    </source>
</evidence>
<dbReference type="PANTHER" id="PTHR11252">
    <property type="entry name" value="POLYRIBONUCLEOTIDE NUCLEOTIDYLTRANSFERASE"/>
    <property type="match status" value="1"/>
</dbReference>
<dbReference type="InterPro" id="IPR004088">
    <property type="entry name" value="KH_dom_type_1"/>
</dbReference>
<dbReference type="GO" id="GO:0005829">
    <property type="term" value="C:cytosol"/>
    <property type="evidence" value="ECO:0007669"/>
    <property type="project" value="UniProtKB-ARBA"/>
</dbReference>
<feature type="binding site" evidence="8">
    <location>
        <position position="499"/>
    </location>
    <ligand>
        <name>Mg(2+)</name>
        <dbReference type="ChEBI" id="CHEBI:18420"/>
    </ligand>
</feature>
<comment type="subcellular location">
    <subcellularLocation>
        <location evidence="8">Cytoplasm</location>
    </subcellularLocation>
</comment>
<dbReference type="NCBIfam" id="TIGR03591">
    <property type="entry name" value="polynuc_phos"/>
    <property type="match status" value="1"/>
</dbReference>
<keyword evidence="4 8" id="KW-0548">Nucleotidyltransferase</keyword>
<keyword evidence="11" id="KW-1185">Reference proteome</keyword>
<dbReference type="CDD" id="cd02393">
    <property type="entry name" value="KH-I_PNPase"/>
    <property type="match status" value="1"/>
</dbReference>
<name>A0A0X3AMV2_9FLAO</name>
<evidence type="ECO:0000256" key="6">
    <source>
        <dbReference type="ARBA" id="ARBA00022842"/>
    </source>
</evidence>
<evidence type="ECO:0000256" key="7">
    <source>
        <dbReference type="ARBA" id="ARBA00022884"/>
    </source>
</evidence>
<dbReference type="EC" id="2.7.7.8" evidence="8"/>
<dbReference type="PIRSF" id="PIRSF005499">
    <property type="entry name" value="PNPase"/>
    <property type="match status" value="1"/>
</dbReference>
<dbReference type="InterPro" id="IPR036456">
    <property type="entry name" value="PNPase_PH_RNA-bd_sf"/>
</dbReference>
<evidence type="ECO:0000256" key="2">
    <source>
        <dbReference type="ARBA" id="ARBA00022490"/>
    </source>
</evidence>
<comment type="function">
    <text evidence="8">Involved in mRNA degradation. Catalyzes the phosphorolysis of single-stranded polyribonucleotides processively in the 3'- to 5'-direction.</text>
</comment>
<accession>A0A0X3AMV2</accession>
<dbReference type="PROSITE" id="PS50126">
    <property type="entry name" value="S1"/>
    <property type="match status" value="1"/>
</dbReference>
<dbReference type="GO" id="GO:0000287">
    <property type="term" value="F:magnesium ion binding"/>
    <property type="evidence" value="ECO:0007669"/>
    <property type="project" value="UniProtKB-UniRule"/>
</dbReference>
<sequence length="715" mass="78926">MKIPKAITEKIVLDDGREIILETGKLAKQADGSVVVKCGGTMLLATVVAAKEANPGVDFLPLTVDYRDKFSAGGRIPGGFMKREGRPTDEEILTMRLVDRVLRPLFPSDFHAEIQVMIQLISYDDCILPDSLAGLAASAALSITDIPFNGPISEVRIIRHNGKYIINPSLAQMNEEFDLDIMVGASKDSIVMIEGEMSEISEKEMLDAILVAHEAIKIQIEAEERLAAKIGKSQPKREYCHETHDDELRTAITDFSYQKIYEVAKTPSEKQVRSEKFDAILEEFLSRYSEEELEEKKSLAATYFHDVQKNAVRQLILNEGIRLDGRDTKTIRPIWCEVNYLPGSHGSAIFTRGETQSLTTVTLGCSLDANRVDNVISQHEEKFYLHYNFPPFSTGEVRPVRGVSRREIGHGNLAQRALKYVIPADSPYTIRVVSDILESNGSSSMATVCAGTLALMDAGIKIKKPVSGIAMGLITDKESGKWSVLSDILGDEDHLGDMDFKVTGTADGITACQMDIKIQGLSFEIMEKALNQAKEGRLHILSKILETISTPNAQLKPNAPKLISLEIPKDFIGAVIGPGGKIIQQLQKDTGTVITIEESNDVGKVEISGIDQAKINEAIEKIKQIAFVPEIGAIYNAKVVSIKPFGAFVEISKGVEGLVHISELEWRRLEKVEESVMLGDIIKVKYLGVDDKKKIKLSRKVLLPKPEKKETEGKK</sequence>
<dbReference type="FunFam" id="3.30.230.70:FF:000002">
    <property type="entry name" value="Polyribonucleotide nucleotidyltransferase"/>
    <property type="match status" value="1"/>
</dbReference>
<dbReference type="SUPFAM" id="SSF50249">
    <property type="entry name" value="Nucleic acid-binding proteins"/>
    <property type="match status" value="1"/>
</dbReference>
<feature type="domain" description="S1 motif" evidence="9">
    <location>
        <begin position="632"/>
        <end position="700"/>
    </location>
</feature>
<dbReference type="InterPro" id="IPR001247">
    <property type="entry name" value="ExoRNase_PH_dom1"/>
</dbReference>
<dbReference type="InterPro" id="IPR020568">
    <property type="entry name" value="Ribosomal_Su5_D2-typ_SF"/>
</dbReference>
<dbReference type="InterPro" id="IPR003029">
    <property type="entry name" value="S1_domain"/>
</dbReference>
<dbReference type="Pfam" id="PF00013">
    <property type="entry name" value="KH_1"/>
    <property type="match status" value="1"/>
</dbReference>
<keyword evidence="6 8" id="KW-0460">Magnesium</keyword>
<comment type="similarity">
    <text evidence="1 8">Belongs to the polyribonucleotide nucleotidyltransferase family.</text>
</comment>
<evidence type="ECO:0000256" key="1">
    <source>
        <dbReference type="ARBA" id="ARBA00007404"/>
    </source>
</evidence>
<dbReference type="GO" id="GO:0006402">
    <property type="term" value="P:mRNA catabolic process"/>
    <property type="evidence" value="ECO:0007669"/>
    <property type="project" value="UniProtKB-UniRule"/>
</dbReference>
<dbReference type="CDD" id="cd11364">
    <property type="entry name" value="RNase_PH_PNPase_2"/>
    <property type="match status" value="1"/>
</dbReference>
<dbReference type="SUPFAM" id="SSF46915">
    <property type="entry name" value="Polynucleotide phosphorylase/guanosine pentaphosphate synthase (PNPase/GPSI), domain 3"/>
    <property type="match status" value="1"/>
</dbReference>
<dbReference type="Pfam" id="PF00575">
    <property type="entry name" value="S1"/>
    <property type="match status" value="1"/>
</dbReference>
<dbReference type="SUPFAM" id="SSF54211">
    <property type="entry name" value="Ribosomal protein S5 domain 2-like"/>
    <property type="match status" value="2"/>
</dbReference>
<dbReference type="InterPro" id="IPR015847">
    <property type="entry name" value="ExoRNase_PH_dom2"/>
</dbReference>
<dbReference type="STRING" id="1586267.GCA_001418685_00552"/>
<dbReference type="EMBL" id="FCOR01000003">
    <property type="protein sequence ID" value="CVK15720.1"/>
    <property type="molecule type" value="Genomic_DNA"/>
</dbReference>
<dbReference type="SUPFAM" id="SSF54791">
    <property type="entry name" value="Eukaryotic type KH-domain (KH-domain type I)"/>
    <property type="match status" value="1"/>
</dbReference>
<dbReference type="Pfam" id="PF03725">
    <property type="entry name" value="RNase_PH_C"/>
    <property type="match status" value="1"/>
</dbReference>
<keyword evidence="5 8" id="KW-0479">Metal-binding</keyword>
<dbReference type="FunFam" id="3.30.230.70:FF:000001">
    <property type="entry name" value="Polyribonucleotide nucleotidyltransferase"/>
    <property type="match status" value="1"/>
</dbReference>
<dbReference type="Gene3D" id="3.30.230.70">
    <property type="entry name" value="GHMP Kinase, N-terminal domain"/>
    <property type="match status" value="2"/>
</dbReference>
<dbReference type="InterPro" id="IPR036612">
    <property type="entry name" value="KH_dom_type_1_sf"/>
</dbReference>
<keyword evidence="7 8" id="KW-0694">RNA-binding</keyword>
<dbReference type="FunFam" id="3.30.1370.10:FF:000001">
    <property type="entry name" value="Polyribonucleotide nucleotidyltransferase"/>
    <property type="match status" value="1"/>
</dbReference>
<dbReference type="InterPro" id="IPR012162">
    <property type="entry name" value="PNPase"/>
</dbReference>
<dbReference type="Pfam" id="PF01138">
    <property type="entry name" value="RNase_PH"/>
    <property type="match status" value="2"/>
</dbReference>
<evidence type="ECO:0000256" key="8">
    <source>
        <dbReference type="HAMAP-Rule" id="MF_01595"/>
    </source>
</evidence>
<dbReference type="SUPFAM" id="SSF55666">
    <property type="entry name" value="Ribonuclease PH domain 2-like"/>
    <property type="match status" value="2"/>
</dbReference>
<dbReference type="Gene3D" id="2.40.50.140">
    <property type="entry name" value="Nucleic acid-binding proteins"/>
    <property type="match status" value="1"/>
</dbReference>
<organism evidence="10 11">
    <name type="scientific">Apibacter mensalis</name>
    <dbReference type="NCBI Taxonomy" id="1586267"/>
    <lineage>
        <taxon>Bacteria</taxon>
        <taxon>Pseudomonadati</taxon>
        <taxon>Bacteroidota</taxon>
        <taxon>Flavobacteriia</taxon>
        <taxon>Flavobacteriales</taxon>
        <taxon>Weeksellaceae</taxon>
        <taxon>Apibacter</taxon>
    </lineage>
</organism>
<evidence type="ECO:0000256" key="3">
    <source>
        <dbReference type="ARBA" id="ARBA00022679"/>
    </source>
</evidence>